<dbReference type="SUPFAM" id="SSF53098">
    <property type="entry name" value="Ribonuclease H-like"/>
    <property type="match status" value="1"/>
</dbReference>
<feature type="domain" description="RNase H type-1" evidence="2">
    <location>
        <begin position="370"/>
        <end position="425"/>
    </location>
</feature>
<dbReference type="InterPro" id="IPR036397">
    <property type="entry name" value="RNaseH_sf"/>
</dbReference>
<dbReference type="GO" id="GO:0003676">
    <property type="term" value="F:nucleic acid binding"/>
    <property type="evidence" value="ECO:0007669"/>
    <property type="project" value="InterPro"/>
</dbReference>
<dbReference type="InterPro" id="IPR012337">
    <property type="entry name" value="RNaseH-like_sf"/>
</dbReference>
<organism evidence="3 4">
    <name type="scientific">Argiope bruennichi</name>
    <name type="common">Wasp spider</name>
    <name type="synonym">Aranea bruennichi</name>
    <dbReference type="NCBI Taxonomy" id="94029"/>
    <lineage>
        <taxon>Eukaryota</taxon>
        <taxon>Metazoa</taxon>
        <taxon>Ecdysozoa</taxon>
        <taxon>Arthropoda</taxon>
        <taxon>Chelicerata</taxon>
        <taxon>Arachnida</taxon>
        <taxon>Araneae</taxon>
        <taxon>Araneomorphae</taxon>
        <taxon>Entelegynae</taxon>
        <taxon>Araneoidea</taxon>
        <taxon>Araneidae</taxon>
        <taxon>Argiope</taxon>
    </lineage>
</organism>
<dbReference type="EMBL" id="JABXBU010000006">
    <property type="protein sequence ID" value="KAF8791651.1"/>
    <property type="molecule type" value="Genomic_DNA"/>
</dbReference>
<name>A0A8T0FKV9_ARGBR</name>
<dbReference type="Proteomes" id="UP000807504">
    <property type="component" value="Unassembled WGS sequence"/>
</dbReference>
<reference evidence="3" key="1">
    <citation type="journal article" date="2020" name="bioRxiv">
        <title>Chromosome-level reference genome of the European wasp spider Argiope bruennichi: a resource for studies on range expansion and evolutionary adaptation.</title>
        <authorList>
            <person name="Sheffer M.M."/>
            <person name="Hoppe A."/>
            <person name="Krehenwinkel H."/>
            <person name="Uhl G."/>
            <person name="Kuss A.W."/>
            <person name="Jensen L."/>
            <person name="Jensen C."/>
            <person name="Gillespie R.G."/>
            <person name="Hoff K.J."/>
            <person name="Prost S."/>
        </authorList>
    </citation>
    <scope>NUCLEOTIDE SEQUENCE</scope>
</reference>
<proteinExistence type="predicted"/>
<evidence type="ECO:0000313" key="4">
    <source>
        <dbReference type="Proteomes" id="UP000807504"/>
    </source>
</evidence>
<dbReference type="Pfam" id="PF13456">
    <property type="entry name" value="RVT_3"/>
    <property type="match status" value="1"/>
</dbReference>
<evidence type="ECO:0000256" key="1">
    <source>
        <dbReference type="SAM" id="MobiDB-lite"/>
    </source>
</evidence>
<dbReference type="AlphaFoldDB" id="A0A8T0FKV9"/>
<feature type="region of interest" description="Disordered" evidence="1">
    <location>
        <begin position="158"/>
        <end position="186"/>
    </location>
</feature>
<dbReference type="InterPro" id="IPR002156">
    <property type="entry name" value="RNaseH_domain"/>
</dbReference>
<reference evidence="3" key="2">
    <citation type="submission" date="2020-06" db="EMBL/GenBank/DDBJ databases">
        <authorList>
            <person name="Sheffer M."/>
        </authorList>
    </citation>
    <scope>NUCLEOTIDE SEQUENCE</scope>
</reference>
<evidence type="ECO:0000259" key="2">
    <source>
        <dbReference type="Pfam" id="PF13456"/>
    </source>
</evidence>
<dbReference type="CDD" id="cd09276">
    <property type="entry name" value="Rnase_HI_RT_non_LTR"/>
    <property type="match status" value="1"/>
</dbReference>
<comment type="caution">
    <text evidence="3">The sequence shown here is derived from an EMBL/GenBank/DDBJ whole genome shotgun (WGS) entry which is preliminary data.</text>
</comment>
<feature type="compositionally biased region" description="Basic residues" evidence="1">
    <location>
        <begin position="176"/>
        <end position="185"/>
    </location>
</feature>
<accession>A0A8T0FKV9</accession>
<protein>
    <recommendedName>
        <fullName evidence="2">RNase H type-1 domain-containing protein</fullName>
    </recommendedName>
</protein>
<gene>
    <name evidence="3" type="ORF">HNY73_005016</name>
</gene>
<dbReference type="Gene3D" id="3.30.420.10">
    <property type="entry name" value="Ribonuclease H-like superfamily/Ribonuclease H"/>
    <property type="match status" value="1"/>
</dbReference>
<sequence>MNISRGVLSEPDFIKVSEAEFLEELRDQNVCAARRINIRRESGHEMNTCTSDILKCANCSGSHAAFSKSCPKWILEKEIISIKIKKNITFPEARKIVNDRTPKVGVSYSSAVKSIQNTSCSQTDVNITHCHCTITNPVLPTNMPSTCVQLQKTSVTAENLSPKKSAPRTSDVSKKQIAKNRKKLKSLATRPHVAEDFLKIDTSSSEFSDMELDSSASLKKNLAEGNKKKKKPPDKGRNMLSACYYFRVLSNRSHPLRRMFLNCSQSPLFNVRRSCIPPLGSRILKFLPESYHNIEIHDESPFSVPPWCQFDVVLLHPFRKFLKSNTPDFIFRALFSAHRHMYSDYIPVYTDGSKAESHVGYAFACESVVVGQKLHDFTSVFTSEVTAIYRAIQYIAKNKFRKVIIYSDSWSALQALIEKTHNHAYISDSGFC</sequence>
<evidence type="ECO:0000313" key="3">
    <source>
        <dbReference type="EMBL" id="KAF8791651.1"/>
    </source>
</evidence>
<keyword evidence="4" id="KW-1185">Reference proteome</keyword>
<dbReference type="GO" id="GO:0004523">
    <property type="term" value="F:RNA-DNA hybrid ribonuclease activity"/>
    <property type="evidence" value="ECO:0007669"/>
    <property type="project" value="InterPro"/>
</dbReference>